<dbReference type="AlphaFoldDB" id="A0A9Q1BE99"/>
<organism evidence="1 2">
    <name type="scientific">Holothuria leucospilota</name>
    <name type="common">Black long sea cucumber</name>
    <name type="synonym">Mertensiothuria leucospilota</name>
    <dbReference type="NCBI Taxonomy" id="206669"/>
    <lineage>
        <taxon>Eukaryota</taxon>
        <taxon>Metazoa</taxon>
        <taxon>Echinodermata</taxon>
        <taxon>Eleutherozoa</taxon>
        <taxon>Echinozoa</taxon>
        <taxon>Holothuroidea</taxon>
        <taxon>Aspidochirotacea</taxon>
        <taxon>Aspidochirotida</taxon>
        <taxon>Holothuriidae</taxon>
        <taxon>Holothuria</taxon>
    </lineage>
</organism>
<comment type="caution">
    <text evidence="1">The sequence shown here is derived from an EMBL/GenBank/DDBJ whole genome shotgun (WGS) entry which is preliminary data.</text>
</comment>
<protein>
    <submittedName>
        <fullName evidence="1">Uncharacterized protein</fullName>
    </submittedName>
</protein>
<accession>A0A9Q1BE99</accession>
<evidence type="ECO:0000313" key="1">
    <source>
        <dbReference type="EMBL" id="KAJ8021452.1"/>
    </source>
</evidence>
<reference evidence="1" key="1">
    <citation type="submission" date="2021-10" db="EMBL/GenBank/DDBJ databases">
        <title>Tropical sea cucumber genome reveals ecological adaptation and Cuvierian tubules defense mechanism.</title>
        <authorList>
            <person name="Chen T."/>
        </authorList>
    </citation>
    <scope>NUCLEOTIDE SEQUENCE</scope>
    <source>
        <strain evidence="1">Nanhai2018</strain>
        <tissue evidence="1">Muscle</tissue>
    </source>
</reference>
<dbReference type="Proteomes" id="UP001152320">
    <property type="component" value="Chromosome 21"/>
</dbReference>
<evidence type="ECO:0000313" key="2">
    <source>
        <dbReference type="Proteomes" id="UP001152320"/>
    </source>
</evidence>
<gene>
    <name evidence="1" type="ORF">HOLleu_38661</name>
</gene>
<keyword evidence="2" id="KW-1185">Reference proteome</keyword>
<dbReference type="EMBL" id="JAIZAY010000021">
    <property type="protein sequence ID" value="KAJ8021452.1"/>
    <property type="molecule type" value="Genomic_DNA"/>
</dbReference>
<proteinExistence type="predicted"/>
<name>A0A9Q1BE99_HOLLE</name>
<sequence length="168" mass="19065">MLYEKSRGDIPKLNFLYPYSPVDEIQLSDSEGVVKNGSDELRVSIIKHNDPCAPPRSIIKEEFDEFFVAEFHFGLPKPDFSFCDRHSFKSDFCTNAKRVQCAVHRHAPNLCQKCIVSNPQPCEASVEILNISSGFRDFFLLGNDPVNILASESYSCDFVMGLKYPCQE</sequence>